<sequence length="63" mass="7299">MDDTRDSVAHASRPVNVSLLYEPDESSQKRNSYRRHSMNAQSPESSQAMSAMCLWRRPRIFIT</sequence>
<evidence type="ECO:0000313" key="2">
    <source>
        <dbReference type="EMBL" id="CBX95480.1"/>
    </source>
</evidence>
<dbReference type="HOGENOM" id="CLU_2886242_0_0_1"/>
<dbReference type="AlphaFoldDB" id="E4ZV54"/>
<name>E4ZV54_LEPMJ</name>
<accession>E4ZV54</accession>
<evidence type="ECO:0000313" key="3">
    <source>
        <dbReference type="Proteomes" id="UP000002668"/>
    </source>
</evidence>
<gene>
    <name evidence="2" type="ORF">LEMA_uP026320.1</name>
</gene>
<dbReference type="EMBL" id="FP929127">
    <property type="protein sequence ID" value="CBX95480.1"/>
    <property type="molecule type" value="Genomic_DNA"/>
</dbReference>
<proteinExistence type="predicted"/>
<dbReference type="Proteomes" id="UP000002668">
    <property type="component" value="Genome"/>
</dbReference>
<feature type="compositionally biased region" description="Polar residues" evidence="1">
    <location>
        <begin position="38"/>
        <end position="49"/>
    </location>
</feature>
<evidence type="ECO:0000256" key="1">
    <source>
        <dbReference type="SAM" id="MobiDB-lite"/>
    </source>
</evidence>
<dbReference type="InParanoid" id="E4ZV54"/>
<organism evidence="3">
    <name type="scientific">Leptosphaeria maculans (strain JN3 / isolate v23.1.3 / race Av1-4-5-6-7-8)</name>
    <name type="common">Blackleg fungus</name>
    <name type="synonym">Phoma lingam</name>
    <dbReference type="NCBI Taxonomy" id="985895"/>
    <lineage>
        <taxon>Eukaryota</taxon>
        <taxon>Fungi</taxon>
        <taxon>Dikarya</taxon>
        <taxon>Ascomycota</taxon>
        <taxon>Pezizomycotina</taxon>
        <taxon>Dothideomycetes</taxon>
        <taxon>Pleosporomycetidae</taxon>
        <taxon>Pleosporales</taxon>
        <taxon>Pleosporineae</taxon>
        <taxon>Leptosphaeriaceae</taxon>
        <taxon>Plenodomus</taxon>
        <taxon>Plenodomus lingam/Leptosphaeria maculans species complex</taxon>
    </lineage>
</organism>
<keyword evidence="3" id="KW-1185">Reference proteome</keyword>
<dbReference type="VEuPathDB" id="FungiDB:LEMA_uP026320.1"/>
<protein>
    <submittedName>
        <fullName evidence="2">Predicted protein</fullName>
    </submittedName>
</protein>
<reference evidence="3" key="1">
    <citation type="journal article" date="2011" name="Nat. Commun.">
        <title>Effector diversification within compartments of the Leptosphaeria maculans genome affected by Repeat-Induced Point mutations.</title>
        <authorList>
            <person name="Rouxel T."/>
            <person name="Grandaubert J."/>
            <person name="Hane J.K."/>
            <person name="Hoede C."/>
            <person name="van de Wouw A.P."/>
            <person name="Couloux A."/>
            <person name="Dominguez V."/>
            <person name="Anthouard V."/>
            <person name="Bally P."/>
            <person name="Bourras S."/>
            <person name="Cozijnsen A.J."/>
            <person name="Ciuffetti L.M."/>
            <person name="Degrave A."/>
            <person name="Dilmaghani A."/>
            <person name="Duret L."/>
            <person name="Fudal I."/>
            <person name="Goodwin S.B."/>
            <person name="Gout L."/>
            <person name="Glaser N."/>
            <person name="Linglin J."/>
            <person name="Kema G.H.J."/>
            <person name="Lapalu N."/>
            <person name="Lawrence C.B."/>
            <person name="May K."/>
            <person name="Meyer M."/>
            <person name="Ollivier B."/>
            <person name="Poulain J."/>
            <person name="Schoch C.L."/>
            <person name="Simon A."/>
            <person name="Spatafora J.W."/>
            <person name="Stachowiak A."/>
            <person name="Turgeon B.G."/>
            <person name="Tyler B.M."/>
            <person name="Vincent D."/>
            <person name="Weissenbach J."/>
            <person name="Amselem J."/>
            <person name="Quesneville H."/>
            <person name="Oliver R.P."/>
            <person name="Wincker P."/>
            <person name="Balesdent M.-H."/>
            <person name="Howlett B.J."/>
        </authorList>
    </citation>
    <scope>NUCLEOTIDE SEQUENCE [LARGE SCALE GENOMIC DNA]</scope>
    <source>
        <strain evidence="3">JN3 / isolate v23.1.3 / race Av1-4-5-6-7-8</strain>
    </source>
</reference>
<feature type="region of interest" description="Disordered" evidence="1">
    <location>
        <begin position="1"/>
        <end position="49"/>
    </location>
</feature>